<comment type="caution">
    <text evidence="2">The sequence shown here is derived from an EMBL/GenBank/DDBJ whole genome shotgun (WGS) entry which is preliminary data.</text>
</comment>
<sequence length="66" mass="7320">MCGPVTMRDGSEPRRMVEGRKAAGVGHWNRAALELRRTRRGAAYILLQGNSSSGSTSKTMRSWELQ</sequence>
<keyword evidence="3" id="KW-1185">Reference proteome</keyword>
<dbReference type="EMBL" id="JANPWB010000013">
    <property type="protein sequence ID" value="KAJ1105082.1"/>
    <property type="molecule type" value="Genomic_DNA"/>
</dbReference>
<reference evidence="2" key="1">
    <citation type="journal article" date="2022" name="bioRxiv">
        <title>Sequencing and chromosome-scale assembly of the giantPleurodeles waltlgenome.</title>
        <authorList>
            <person name="Brown T."/>
            <person name="Elewa A."/>
            <person name="Iarovenko S."/>
            <person name="Subramanian E."/>
            <person name="Araus A.J."/>
            <person name="Petzold A."/>
            <person name="Susuki M."/>
            <person name="Suzuki K.-i.T."/>
            <person name="Hayashi T."/>
            <person name="Toyoda A."/>
            <person name="Oliveira C."/>
            <person name="Osipova E."/>
            <person name="Leigh N.D."/>
            <person name="Simon A."/>
            <person name="Yun M.H."/>
        </authorList>
    </citation>
    <scope>NUCLEOTIDE SEQUENCE</scope>
    <source>
        <strain evidence="2">20211129_DDA</strain>
        <tissue evidence="2">Liver</tissue>
    </source>
</reference>
<accession>A0AAV7MP02</accession>
<gene>
    <name evidence="2" type="ORF">NDU88_002490</name>
</gene>
<organism evidence="2 3">
    <name type="scientific">Pleurodeles waltl</name>
    <name type="common">Iberian ribbed newt</name>
    <dbReference type="NCBI Taxonomy" id="8319"/>
    <lineage>
        <taxon>Eukaryota</taxon>
        <taxon>Metazoa</taxon>
        <taxon>Chordata</taxon>
        <taxon>Craniata</taxon>
        <taxon>Vertebrata</taxon>
        <taxon>Euteleostomi</taxon>
        <taxon>Amphibia</taxon>
        <taxon>Batrachia</taxon>
        <taxon>Caudata</taxon>
        <taxon>Salamandroidea</taxon>
        <taxon>Salamandridae</taxon>
        <taxon>Pleurodelinae</taxon>
        <taxon>Pleurodeles</taxon>
    </lineage>
</organism>
<feature type="compositionally biased region" description="Basic and acidic residues" evidence="1">
    <location>
        <begin position="9"/>
        <end position="21"/>
    </location>
</feature>
<protein>
    <submittedName>
        <fullName evidence="2">Uncharacterized protein</fullName>
    </submittedName>
</protein>
<proteinExistence type="predicted"/>
<evidence type="ECO:0000313" key="3">
    <source>
        <dbReference type="Proteomes" id="UP001066276"/>
    </source>
</evidence>
<dbReference type="AlphaFoldDB" id="A0AAV7MP02"/>
<feature type="region of interest" description="Disordered" evidence="1">
    <location>
        <begin position="1"/>
        <end position="22"/>
    </location>
</feature>
<evidence type="ECO:0000313" key="2">
    <source>
        <dbReference type="EMBL" id="KAJ1105082.1"/>
    </source>
</evidence>
<name>A0AAV7MP02_PLEWA</name>
<dbReference type="Proteomes" id="UP001066276">
    <property type="component" value="Chromosome 9"/>
</dbReference>
<evidence type="ECO:0000256" key="1">
    <source>
        <dbReference type="SAM" id="MobiDB-lite"/>
    </source>
</evidence>